<comment type="caution">
    <text evidence="2">The sequence shown here is derived from an EMBL/GenBank/DDBJ whole genome shotgun (WGS) entry which is preliminary data.</text>
</comment>
<name>A0A368W642_9BACL</name>
<dbReference type="EMBL" id="QPJD01000002">
    <property type="protein sequence ID" value="RCW50898.1"/>
    <property type="molecule type" value="Genomic_DNA"/>
</dbReference>
<protein>
    <submittedName>
        <fullName evidence="2">Glycosyltransferase involved in cell wall biosynthesis</fullName>
    </submittedName>
</protein>
<evidence type="ECO:0000313" key="2">
    <source>
        <dbReference type="EMBL" id="RCW50898.1"/>
    </source>
</evidence>
<reference evidence="2 3" key="1">
    <citation type="submission" date="2018-07" db="EMBL/GenBank/DDBJ databases">
        <title>Genomic Encyclopedia of Type Strains, Phase III (KMG-III): the genomes of soil and plant-associated and newly described type strains.</title>
        <authorList>
            <person name="Whitman W."/>
        </authorList>
    </citation>
    <scope>NUCLEOTIDE SEQUENCE [LARGE SCALE GENOMIC DNA]</scope>
    <source>
        <strain evidence="2 3">CECT 7506</strain>
    </source>
</reference>
<keyword evidence="1 2" id="KW-0808">Transferase</keyword>
<dbReference type="SUPFAM" id="SSF53756">
    <property type="entry name" value="UDP-Glycosyltransferase/glycogen phosphorylase"/>
    <property type="match status" value="1"/>
</dbReference>
<dbReference type="Proteomes" id="UP000252415">
    <property type="component" value="Unassembled WGS sequence"/>
</dbReference>
<gene>
    <name evidence="2" type="ORF">DFP97_10290</name>
</gene>
<evidence type="ECO:0000256" key="1">
    <source>
        <dbReference type="ARBA" id="ARBA00022679"/>
    </source>
</evidence>
<dbReference type="PANTHER" id="PTHR46401:SF2">
    <property type="entry name" value="GLYCOSYLTRANSFERASE WBBK-RELATED"/>
    <property type="match status" value="1"/>
</dbReference>
<keyword evidence="3" id="KW-1185">Reference proteome</keyword>
<organism evidence="2 3">
    <name type="scientific">Paenibacillus prosopidis</name>
    <dbReference type="NCBI Taxonomy" id="630520"/>
    <lineage>
        <taxon>Bacteria</taxon>
        <taxon>Bacillati</taxon>
        <taxon>Bacillota</taxon>
        <taxon>Bacilli</taxon>
        <taxon>Bacillales</taxon>
        <taxon>Paenibacillaceae</taxon>
        <taxon>Paenibacillus</taxon>
    </lineage>
</organism>
<accession>A0A368W642</accession>
<dbReference type="AlphaFoldDB" id="A0A368W642"/>
<proteinExistence type="predicted"/>
<dbReference type="GO" id="GO:0016757">
    <property type="term" value="F:glycosyltransferase activity"/>
    <property type="evidence" value="ECO:0007669"/>
    <property type="project" value="TreeGrafter"/>
</dbReference>
<dbReference type="Gene3D" id="3.40.50.2000">
    <property type="entry name" value="Glycogen Phosphorylase B"/>
    <property type="match status" value="1"/>
</dbReference>
<dbReference type="OrthoDB" id="8936324at2"/>
<dbReference type="CDD" id="cd03801">
    <property type="entry name" value="GT4_PimA-like"/>
    <property type="match status" value="1"/>
</dbReference>
<sequence length="457" mass="52799">MNQKKDKVRMNLTRSLVSKRKVSRIKTLTKRKRKSRPKKFNLIRSRKKRKLRLKRNSLARKRLTRGRRNKHKKSRVLLRIRNRTILVIDHSVPLYDQDTGSRNIYQYLKLFVRMGLRVKFIGANYSSPQPYTSDLEQLGIVVLSKKYNHDQVLSWLRKNGRNIDYVYLLRPYIAGRYMEAVRKFTKAKVIYNGVDFHYLRELRKYEIDRNPETLAFAEQIKAQEFKIFAKSDVIYTVSEYERSILAAEMPDKRVVVIPTYFYDQPFPLGGNMGFDDRRDITFVGGFSHLPNLDGVLWFVHSIFPIVKKSLPDVKFHIIGSNPPQGILNLKSEDLNVTGFISDDELLSYYSSSRIVVAPIRFGAGVKGKIIEATAHGVPVITTSIGAEGIMNAGEIVIITDSPEQYAAEIIDLYQNGSRWSEIRNRQIQYATQYLSPDFATAMLIQDITNQPVRIAQG</sequence>
<dbReference type="PANTHER" id="PTHR46401">
    <property type="entry name" value="GLYCOSYLTRANSFERASE WBBK-RELATED"/>
    <property type="match status" value="1"/>
</dbReference>
<evidence type="ECO:0000313" key="3">
    <source>
        <dbReference type="Proteomes" id="UP000252415"/>
    </source>
</evidence>
<dbReference type="GO" id="GO:0009103">
    <property type="term" value="P:lipopolysaccharide biosynthetic process"/>
    <property type="evidence" value="ECO:0007669"/>
    <property type="project" value="TreeGrafter"/>
</dbReference>
<dbReference type="Pfam" id="PF13692">
    <property type="entry name" value="Glyco_trans_1_4"/>
    <property type="match status" value="1"/>
</dbReference>